<comment type="similarity">
    <text evidence="1">In the C-terminal section; belongs to the transposase 35 family.</text>
</comment>
<evidence type="ECO:0000313" key="7">
    <source>
        <dbReference type="EMBL" id="PUA32628.1"/>
    </source>
</evidence>
<dbReference type="InterPro" id="IPR001959">
    <property type="entry name" value="Transposase"/>
</dbReference>
<evidence type="ECO:0000256" key="1">
    <source>
        <dbReference type="ARBA" id="ARBA00008761"/>
    </source>
</evidence>
<dbReference type="AlphaFoldDB" id="A0A2R7Y512"/>
<evidence type="ECO:0000256" key="3">
    <source>
        <dbReference type="ARBA" id="ARBA00023125"/>
    </source>
</evidence>
<dbReference type="Proteomes" id="UP000244066">
    <property type="component" value="Unassembled WGS sequence"/>
</dbReference>
<dbReference type="GO" id="GO:0006310">
    <property type="term" value="P:DNA recombination"/>
    <property type="evidence" value="ECO:0007669"/>
    <property type="project" value="UniProtKB-KW"/>
</dbReference>
<feature type="domain" description="Cas12f1-like TNB" evidence="6">
    <location>
        <begin position="304"/>
        <end position="367"/>
    </location>
</feature>
<keyword evidence="2" id="KW-0815">Transposition</keyword>
<proteinExistence type="inferred from homology"/>
<evidence type="ECO:0000256" key="4">
    <source>
        <dbReference type="ARBA" id="ARBA00023172"/>
    </source>
</evidence>
<dbReference type="Pfam" id="PF01385">
    <property type="entry name" value="OrfB_IS605"/>
    <property type="match status" value="1"/>
</dbReference>
<evidence type="ECO:0000259" key="5">
    <source>
        <dbReference type="Pfam" id="PF01385"/>
    </source>
</evidence>
<feature type="domain" description="Probable transposase IS891/IS1136/IS1341" evidence="5">
    <location>
        <begin position="174"/>
        <end position="272"/>
    </location>
</feature>
<sequence>MKVGVGEEEMEAVKAVAFKHNVNVKPLLQTFNDMVKECIRYALDHNVSSPMKVERALYDEFKRRYGLATHYCISASRVACGVIRSWKRLVKKGRADPSDPPTLDALSMRLQKELMRFKGDRIVITTRPYHHVEVPLIVGSYQKRFIDAWRNGELSLGEVTLLEDRAVIAFKKTIEEKTPKGYASIDVNLMSIDFLKVKGGLAEYRKVDLKKLYGIRVHYFEKRRKIQSFSKYNPITSKRLMQKYSRRERRRVNDMLHKVTTSIVKELSQEGLAPIFENLKGLSYNATRNRYAKQKNRKVASLPYRKVQNFIEYKMAWLGYRTHYVSARNTSKTCPRCGRLSKADGQAFRCVHCGYEADRHFVACVNMLRMWGHGFAPKALDEMIEREGLGRDKSNKRLCIST</sequence>
<dbReference type="InterPro" id="IPR010095">
    <property type="entry name" value="Cas12f1-like_TNB"/>
</dbReference>
<dbReference type="Pfam" id="PF07282">
    <property type="entry name" value="Cas12f1-like_TNB"/>
    <property type="match status" value="1"/>
</dbReference>
<dbReference type="GO" id="GO:0003677">
    <property type="term" value="F:DNA binding"/>
    <property type="evidence" value="ECO:0007669"/>
    <property type="project" value="UniProtKB-KW"/>
</dbReference>
<dbReference type="NCBIfam" id="NF040570">
    <property type="entry name" value="guided_TnpB"/>
    <property type="match status" value="1"/>
</dbReference>
<dbReference type="GO" id="GO:0032196">
    <property type="term" value="P:transposition"/>
    <property type="evidence" value="ECO:0007669"/>
    <property type="project" value="UniProtKB-KW"/>
</dbReference>
<evidence type="ECO:0008006" key="9">
    <source>
        <dbReference type="Google" id="ProtNLM"/>
    </source>
</evidence>
<organism evidence="7 8">
    <name type="scientific">Candidatus Terraquivivens tikiterensis</name>
    <dbReference type="NCBI Taxonomy" id="1980982"/>
    <lineage>
        <taxon>Archaea</taxon>
        <taxon>Nitrososphaerota</taxon>
        <taxon>Candidatus Wolframiiraptoraceae</taxon>
        <taxon>Candidatus Terraquivivens</taxon>
    </lineage>
</organism>
<accession>A0A2R7Y512</accession>
<gene>
    <name evidence="7" type="ORF">B9J98_04025</name>
</gene>
<protein>
    <recommendedName>
        <fullName evidence="9">Transposase</fullName>
    </recommendedName>
</protein>
<keyword evidence="3" id="KW-0238">DNA-binding</keyword>
<name>A0A2R7Y512_9ARCH</name>
<evidence type="ECO:0000259" key="6">
    <source>
        <dbReference type="Pfam" id="PF07282"/>
    </source>
</evidence>
<dbReference type="EMBL" id="NDWU01000008">
    <property type="protein sequence ID" value="PUA32628.1"/>
    <property type="molecule type" value="Genomic_DNA"/>
</dbReference>
<comment type="caution">
    <text evidence="7">The sequence shown here is derived from an EMBL/GenBank/DDBJ whole genome shotgun (WGS) entry which is preliminary data.</text>
</comment>
<dbReference type="NCBIfam" id="TIGR01766">
    <property type="entry name" value="IS200/IS605 family accessory protein TnpB-like domain"/>
    <property type="match status" value="1"/>
</dbReference>
<evidence type="ECO:0000256" key="2">
    <source>
        <dbReference type="ARBA" id="ARBA00022578"/>
    </source>
</evidence>
<keyword evidence="4" id="KW-0233">DNA recombination</keyword>
<evidence type="ECO:0000313" key="8">
    <source>
        <dbReference type="Proteomes" id="UP000244066"/>
    </source>
</evidence>
<reference evidence="7 8" key="1">
    <citation type="submission" date="2017-04" db="EMBL/GenBank/DDBJ databases">
        <title>Draft Aigarchaeota genome from a New Zealand hot spring.</title>
        <authorList>
            <person name="Reysenbach A.-L."/>
            <person name="Donaho J.A."/>
            <person name="Gerhart J."/>
            <person name="Kelley J.F."/>
            <person name="Kouba K."/>
            <person name="Podar M."/>
            <person name="Stott M."/>
        </authorList>
    </citation>
    <scope>NUCLEOTIDE SEQUENCE [LARGE SCALE GENOMIC DNA]</scope>
    <source>
        <strain evidence="7">NZ13_MG1</strain>
    </source>
</reference>